<evidence type="ECO:0000256" key="1">
    <source>
        <dbReference type="SAM" id="MobiDB-lite"/>
    </source>
</evidence>
<reference evidence="2 3" key="1">
    <citation type="submission" date="2016-12" db="EMBL/GenBank/DDBJ databases">
        <authorList>
            <person name="Song W.-J."/>
            <person name="Kurnit D.M."/>
        </authorList>
    </citation>
    <scope>NUCLEOTIDE SEQUENCE [LARGE SCALE GENOMIC DNA]</scope>
    <source>
        <strain evidence="2 3">DSM 19599</strain>
    </source>
</reference>
<sequence length="147" mass="15206">MTSHRPIKSIRAASEGVVLVCRKCERKLKGGFGPDGDLPFAKALARATAKPGKVAKKKATGRKAAVAVFEVDCLDICPKGAVVAISGSVPGTWFAVPRGTPMDEVTKRLGLTGGAEPEAPAPAGPERSGEAGEDLGRESPNRSDRSV</sequence>
<feature type="region of interest" description="Disordered" evidence="1">
    <location>
        <begin position="110"/>
        <end position="147"/>
    </location>
</feature>
<accession>A0A1M7ZHJ0</accession>
<keyword evidence="3" id="KW-1185">Reference proteome</keyword>
<dbReference type="Proteomes" id="UP000186406">
    <property type="component" value="Unassembled WGS sequence"/>
</dbReference>
<dbReference type="RefSeq" id="WP_073627531.1">
    <property type="nucleotide sequence ID" value="NZ_FRXO01000003.1"/>
</dbReference>
<dbReference type="AlphaFoldDB" id="A0A1M7ZHJ0"/>
<dbReference type="OrthoDB" id="7412671at2"/>
<evidence type="ECO:0000313" key="2">
    <source>
        <dbReference type="EMBL" id="SHO64289.1"/>
    </source>
</evidence>
<gene>
    <name evidence="2" type="ORF">SAMN02745172_01659</name>
</gene>
<organism evidence="2 3">
    <name type="scientific">Pseudoxanthobacter soli DSM 19599</name>
    <dbReference type="NCBI Taxonomy" id="1123029"/>
    <lineage>
        <taxon>Bacteria</taxon>
        <taxon>Pseudomonadati</taxon>
        <taxon>Pseudomonadota</taxon>
        <taxon>Alphaproteobacteria</taxon>
        <taxon>Hyphomicrobiales</taxon>
        <taxon>Segnochrobactraceae</taxon>
        <taxon>Pseudoxanthobacter</taxon>
    </lineage>
</organism>
<dbReference type="EMBL" id="FRXO01000003">
    <property type="protein sequence ID" value="SHO64289.1"/>
    <property type="molecule type" value="Genomic_DNA"/>
</dbReference>
<feature type="compositionally biased region" description="Basic and acidic residues" evidence="1">
    <location>
        <begin position="127"/>
        <end position="147"/>
    </location>
</feature>
<protein>
    <submittedName>
        <fullName evidence="2">Uncharacterized protein</fullName>
    </submittedName>
</protein>
<evidence type="ECO:0000313" key="3">
    <source>
        <dbReference type="Proteomes" id="UP000186406"/>
    </source>
</evidence>
<proteinExistence type="predicted"/>
<name>A0A1M7ZHJ0_9HYPH</name>